<protein>
    <submittedName>
        <fullName evidence="7">Retrovirus-related Pol polyprotein from transposon TNT 1-94</fullName>
    </submittedName>
</protein>
<dbReference type="GO" id="GO:0004190">
    <property type="term" value="F:aspartic-type endopeptidase activity"/>
    <property type="evidence" value="ECO:0007669"/>
    <property type="project" value="UniProtKB-KW"/>
</dbReference>
<name>A0A151R7U0_CAJCA</name>
<dbReference type="Pfam" id="PF13976">
    <property type="entry name" value="gag_pre-integrs"/>
    <property type="match status" value="1"/>
</dbReference>
<organism evidence="7 8">
    <name type="scientific">Cajanus cajan</name>
    <name type="common">Pigeon pea</name>
    <name type="synonym">Cajanus indicus</name>
    <dbReference type="NCBI Taxonomy" id="3821"/>
    <lineage>
        <taxon>Eukaryota</taxon>
        <taxon>Viridiplantae</taxon>
        <taxon>Streptophyta</taxon>
        <taxon>Embryophyta</taxon>
        <taxon>Tracheophyta</taxon>
        <taxon>Spermatophyta</taxon>
        <taxon>Magnoliopsida</taxon>
        <taxon>eudicotyledons</taxon>
        <taxon>Gunneridae</taxon>
        <taxon>Pentapetalae</taxon>
        <taxon>rosids</taxon>
        <taxon>fabids</taxon>
        <taxon>Fabales</taxon>
        <taxon>Fabaceae</taxon>
        <taxon>Papilionoideae</taxon>
        <taxon>50 kb inversion clade</taxon>
        <taxon>NPAAA clade</taxon>
        <taxon>indigoferoid/millettioid clade</taxon>
        <taxon>Phaseoleae</taxon>
        <taxon>Cajanus</taxon>
    </lineage>
</organism>
<dbReference type="InterPro" id="IPR025724">
    <property type="entry name" value="GAG-pre-integrase_dom"/>
</dbReference>
<dbReference type="AlphaFoldDB" id="A0A151R7U0"/>
<dbReference type="Pfam" id="PF25597">
    <property type="entry name" value="SH3_retrovirus"/>
    <property type="match status" value="1"/>
</dbReference>
<dbReference type="GO" id="GO:0046872">
    <property type="term" value="F:metal ion binding"/>
    <property type="evidence" value="ECO:0007669"/>
    <property type="project" value="UniProtKB-KW"/>
</dbReference>
<feature type="region of interest" description="Disordered" evidence="5">
    <location>
        <begin position="150"/>
        <end position="181"/>
    </location>
</feature>
<dbReference type="Gramene" id="C.cajan_40752.t">
    <property type="protein sequence ID" value="C.cajan_40752.t"/>
    <property type="gene ID" value="C.cajan_40752"/>
</dbReference>
<dbReference type="Pfam" id="PF22936">
    <property type="entry name" value="Pol_BBD"/>
    <property type="match status" value="1"/>
</dbReference>
<evidence type="ECO:0000256" key="3">
    <source>
        <dbReference type="ARBA" id="ARBA00022750"/>
    </source>
</evidence>
<dbReference type="Gene3D" id="3.30.420.10">
    <property type="entry name" value="Ribonuclease H-like superfamily/Ribonuclease H"/>
    <property type="match status" value="1"/>
</dbReference>
<proteinExistence type="predicted"/>
<dbReference type="InterPro" id="IPR001584">
    <property type="entry name" value="Integrase_cat-core"/>
</dbReference>
<keyword evidence="2" id="KW-0479">Metal-binding</keyword>
<evidence type="ECO:0000313" key="7">
    <source>
        <dbReference type="EMBL" id="KYP38573.1"/>
    </source>
</evidence>
<dbReference type="InterPro" id="IPR054722">
    <property type="entry name" value="PolX-like_BBD"/>
</dbReference>
<dbReference type="InterPro" id="IPR043502">
    <property type="entry name" value="DNA/RNA_pol_sf"/>
</dbReference>
<feature type="non-terminal residue" evidence="7">
    <location>
        <position position="1"/>
    </location>
</feature>
<keyword evidence="3" id="KW-0064">Aspartyl protease</keyword>
<dbReference type="PANTHER" id="PTHR42648:SF18">
    <property type="entry name" value="RETROTRANSPOSON, UNCLASSIFIED-LIKE PROTEIN"/>
    <property type="match status" value="1"/>
</dbReference>
<accession>A0A151R7U0</accession>
<dbReference type="GO" id="GO:0015074">
    <property type="term" value="P:DNA integration"/>
    <property type="evidence" value="ECO:0007669"/>
    <property type="project" value="InterPro"/>
</dbReference>
<evidence type="ECO:0000313" key="8">
    <source>
        <dbReference type="Proteomes" id="UP000075243"/>
    </source>
</evidence>
<dbReference type="PROSITE" id="PS50994">
    <property type="entry name" value="INTEGRASE"/>
    <property type="match status" value="1"/>
</dbReference>
<dbReference type="InterPro" id="IPR036397">
    <property type="entry name" value="RNaseH_sf"/>
</dbReference>
<dbReference type="EMBL" id="KQ483989">
    <property type="protein sequence ID" value="KYP38573.1"/>
    <property type="molecule type" value="Genomic_DNA"/>
</dbReference>
<dbReference type="GO" id="GO:0006508">
    <property type="term" value="P:proteolysis"/>
    <property type="evidence" value="ECO:0007669"/>
    <property type="project" value="UniProtKB-KW"/>
</dbReference>
<dbReference type="PANTHER" id="PTHR42648">
    <property type="entry name" value="TRANSPOSASE, PUTATIVE-RELATED"/>
    <property type="match status" value="1"/>
</dbReference>
<gene>
    <name evidence="7" type="ORF">KK1_040182</name>
</gene>
<feature type="region of interest" description="Disordered" evidence="5">
    <location>
        <begin position="689"/>
        <end position="709"/>
    </location>
</feature>
<evidence type="ECO:0000256" key="4">
    <source>
        <dbReference type="ARBA" id="ARBA00022801"/>
    </source>
</evidence>
<feature type="domain" description="Integrase catalytic" evidence="6">
    <location>
        <begin position="411"/>
        <end position="587"/>
    </location>
</feature>
<dbReference type="Pfam" id="PF14223">
    <property type="entry name" value="Retrotran_gag_2"/>
    <property type="match status" value="1"/>
</dbReference>
<dbReference type="InterPro" id="IPR057670">
    <property type="entry name" value="SH3_retrovirus"/>
</dbReference>
<dbReference type="InterPro" id="IPR012337">
    <property type="entry name" value="RNaseH-like_sf"/>
</dbReference>
<sequence>KLEDCEQKDAQALFVLQQAVGETIARRIMDVDTAKKAWDILEEEFEGNEQVRSVKLHYLRREFETIKMKESETIEEYYGRIKEIINKMKLYGKEIKEKRVVEKYDSIVASIETSSDPSSLSVNKLIGLLKAHKARLNSCVDTNSNENAFQSKLKLQSRNKEDGGKKNAGKYSRNKDSRNFSGNKKDKYPLCGICNKPGHAEKDCWHRANFVEEHNQEQRLFYANQEFCDNGDGSWYLDSGCSNHMAKDQNIFKDIDNSVKVKVRLGNGTMVESQGKGTVVVETKKGTRLIKDVLLVPNLKENLLSIGQMMENGYSLHFERDICKIYDSKRVEIGQVKMEKRNRIFPLSFNRGTNIAMNVEVDDSWLWHRRFGHFNIHALKLLHQKGMMRDLPSLKENNEACEGCLLGKQHRSSFSTSKAWRAKDLLELIHTNVCGPMRTPSHTNNRYFILFIYDFSRMTWVYFLKTKSEVFGIFKKFKALVEKQSGKQIKVLRSDRGKEYTSCEFDKFCEDEGIERQLTVAYTPQQNGVLERKNRIVMEMERSMLKEKGLPNIFWAEAVYTVVYLLNRFPTNAFRENTPIESCSGNKPATKHLRVFGSICYIHVPDEKRHKLEDKTVRGIFLGYSSQSKGYRVYNLQTKKLTISRDIEVDENATWNWEEKRIEKKTIYMPINQPTTSSLEDNNQDIVISPESPRIVPQQEESSPESTPRRVRSLVDIYETCNLAILEPGSFEEAANQEVWVKAMEEEIKMIEKNNTWELVDFPHGKDIIGVKWVYKTKLNPDGTIQKHKARLVAKGYSQKPGVDYNETFAPVARLDTIRTLIALAAHKGWNIYQLDVKSAFLNGVLEEEIYVEQPPGFVMKGHEGKVLRLKKALYGLKQAPRAWYSKIDQYFTDGFRRSKSEPTLYIKTQGQHTLLLSLYVDDLIYTGTNTNMMMEFKEDMMKTFEMTDLGLMSYFLGIEVSQRNDGIFISQKKYTEALLKKFNMYGCKPVRTLLVTNEKLQKVDGAPEADASRYKSLVGSLLYLIATRPDIMYATSLLSRFMQKPNQIHYGTGKRILRYLQGTREFGIWYKNMTKSRMIGYTDNDWARSIDDMKSTSGYAFSLGSGFFSWVSKKQATVA</sequence>
<reference evidence="7" key="1">
    <citation type="journal article" date="2012" name="Nat. Biotechnol.">
        <title>Draft genome sequence of pigeonpea (Cajanus cajan), an orphan legume crop of resource-poor farmers.</title>
        <authorList>
            <person name="Varshney R.K."/>
            <person name="Chen W."/>
            <person name="Li Y."/>
            <person name="Bharti A.K."/>
            <person name="Saxena R.K."/>
            <person name="Schlueter J.A."/>
            <person name="Donoghue M.T."/>
            <person name="Azam S."/>
            <person name="Fan G."/>
            <person name="Whaley A.M."/>
            <person name="Farmer A.D."/>
            <person name="Sheridan J."/>
            <person name="Iwata A."/>
            <person name="Tuteja R."/>
            <person name="Penmetsa R.V."/>
            <person name="Wu W."/>
            <person name="Upadhyaya H.D."/>
            <person name="Yang S.P."/>
            <person name="Shah T."/>
            <person name="Saxena K.B."/>
            <person name="Michael T."/>
            <person name="McCombie W.R."/>
            <person name="Yang B."/>
            <person name="Zhang G."/>
            <person name="Yang H."/>
            <person name="Wang J."/>
            <person name="Spillane C."/>
            <person name="Cook D.R."/>
            <person name="May G.D."/>
            <person name="Xu X."/>
            <person name="Jackson S.A."/>
        </authorList>
    </citation>
    <scope>NUCLEOTIDE SEQUENCE [LARGE SCALE GENOMIC DNA]</scope>
</reference>
<dbReference type="GO" id="GO:0003676">
    <property type="term" value="F:nucleic acid binding"/>
    <property type="evidence" value="ECO:0007669"/>
    <property type="project" value="InterPro"/>
</dbReference>
<dbReference type="InterPro" id="IPR013103">
    <property type="entry name" value="RVT_2"/>
</dbReference>
<evidence type="ECO:0000256" key="5">
    <source>
        <dbReference type="SAM" id="MobiDB-lite"/>
    </source>
</evidence>
<dbReference type="Proteomes" id="UP000075243">
    <property type="component" value="Unassembled WGS sequence"/>
</dbReference>
<dbReference type="InterPro" id="IPR039537">
    <property type="entry name" value="Retrotran_Ty1/copia-like"/>
</dbReference>
<evidence type="ECO:0000259" key="6">
    <source>
        <dbReference type="PROSITE" id="PS50994"/>
    </source>
</evidence>
<dbReference type="SUPFAM" id="SSF56672">
    <property type="entry name" value="DNA/RNA polymerases"/>
    <property type="match status" value="1"/>
</dbReference>
<dbReference type="OMA" id="YLEHEDF"/>
<dbReference type="Pfam" id="PF00665">
    <property type="entry name" value="rve"/>
    <property type="match status" value="1"/>
</dbReference>
<keyword evidence="4" id="KW-0378">Hydrolase</keyword>
<keyword evidence="1" id="KW-0645">Protease</keyword>
<keyword evidence="8" id="KW-1185">Reference proteome</keyword>
<evidence type="ECO:0000256" key="1">
    <source>
        <dbReference type="ARBA" id="ARBA00022670"/>
    </source>
</evidence>
<evidence type="ECO:0000256" key="2">
    <source>
        <dbReference type="ARBA" id="ARBA00022723"/>
    </source>
</evidence>
<dbReference type="SUPFAM" id="SSF53098">
    <property type="entry name" value="Ribonuclease H-like"/>
    <property type="match status" value="1"/>
</dbReference>
<dbReference type="Pfam" id="PF07727">
    <property type="entry name" value="RVT_2"/>
    <property type="match status" value="1"/>
</dbReference>